<sequence>MGSEVSAMKSAAATLEERLQDVVDRTTTTETAGLRQEVALLHTRLEQVSAENGLLRAENGQLRVDMAELRTMVADLIERQRSSAPVPPPPEAEGLTEVEELRRQLLIQEARSSTVERARPPLAHEAKDGAPVPAPRKTKGAATIKTYAGPKKAAAPVTRSATSAAVPAGTPTTGASTSAAKGATRSAPPKKSASTPAPSQPAKMGPGRSREKRKGRTNAAKPAPTPQPRPLPPAPANMNEAWTTVVRGGQPSARQPASVPPSDSSEGEPTSAKYLALAEGPATAAASPATGFDKRASCGLDAASSAQSRAACREAHKRLATVGEVERLERSLTEVGPYDPLRRYGISQKIVSTVATKSSAGLKGDYVRALKSAASSMEEVMVEVLERTKDGETEGLRKSVDLLHARLAQISAENGHLRAENGQMKVDLAELRTLVNDLIEKQCNSAPVPTPLETEEANEAEELRPAAPNTGGT</sequence>
<evidence type="ECO:0000313" key="3">
    <source>
        <dbReference type="RefSeq" id="XP_028034262.1"/>
    </source>
</evidence>
<dbReference type="GeneID" id="114246084"/>
<reference evidence="3" key="1">
    <citation type="submission" date="2025-08" db="UniProtKB">
        <authorList>
            <consortium name="RefSeq"/>
        </authorList>
    </citation>
    <scope>IDENTIFICATION</scope>
    <source>
        <tissue evidence="3">Silk gland</tissue>
    </source>
</reference>
<gene>
    <name evidence="3" type="primary">LOC114246084</name>
</gene>
<protein>
    <submittedName>
        <fullName evidence="3">Uncharacterized protein LOC114246084</fullName>
    </submittedName>
</protein>
<organism evidence="2 3">
    <name type="scientific">Bombyx mandarina</name>
    <name type="common">Wild silk moth</name>
    <name type="synonym">Wild silkworm</name>
    <dbReference type="NCBI Taxonomy" id="7092"/>
    <lineage>
        <taxon>Eukaryota</taxon>
        <taxon>Metazoa</taxon>
        <taxon>Ecdysozoa</taxon>
        <taxon>Arthropoda</taxon>
        <taxon>Hexapoda</taxon>
        <taxon>Insecta</taxon>
        <taxon>Pterygota</taxon>
        <taxon>Neoptera</taxon>
        <taxon>Endopterygota</taxon>
        <taxon>Lepidoptera</taxon>
        <taxon>Glossata</taxon>
        <taxon>Ditrysia</taxon>
        <taxon>Bombycoidea</taxon>
        <taxon>Bombycidae</taxon>
        <taxon>Bombycinae</taxon>
        <taxon>Bombyx</taxon>
    </lineage>
</organism>
<dbReference type="Proteomes" id="UP000504629">
    <property type="component" value="Unplaced"/>
</dbReference>
<feature type="compositionally biased region" description="Basic and acidic residues" evidence="1">
    <location>
        <begin position="114"/>
        <end position="128"/>
    </location>
</feature>
<accession>A0A6J2JZS2</accession>
<dbReference type="KEGG" id="bman:114246084"/>
<name>A0A6J2JZS2_BOMMA</name>
<evidence type="ECO:0000313" key="2">
    <source>
        <dbReference type="Proteomes" id="UP000504629"/>
    </source>
</evidence>
<feature type="region of interest" description="Disordered" evidence="1">
    <location>
        <begin position="110"/>
        <end position="271"/>
    </location>
</feature>
<proteinExistence type="predicted"/>
<dbReference type="AlphaFoldDB" id="A0A6J2JZS2"/>
<feature type="compositionally biased region" description="Low complexity" evidence="1">
    <location>
        <begin position="160"/>
        <end position="203"/>
    </location>
</feature>
<dbReference type="Gene3D" id="1.20.5.340">
    <property type="match status" value="1"/>
</dbReference>
<evidence type="ECO:0000256" key="1">
    <source>
        <dbReference type="SAM" id="MobiDB-lite"/>
    </source>
</evidence>
<keyword evidence="2" id="KW-1185">Reference proteome</keyword>
<feature type="region of interest" description="Disordered" evidence="1">
    <location>
        <begin position="444"/>
        <end position="473"/>
    </location>
</feature>
<feature type="compositionally biased region" description="Pro residues" evidence="1">
    <location>
        <begin position="223"/>
        <end position="235"/>
    </location>
</feature>
<dbReference type="RefSeq" id="XP_028034262.1">
    <property type="nucleotide sequence ID" value="XM_028178461.1"/>
</dbReference>